<dbReference type="Proteomes" id="UP000223913">
    <property type="component" value="Unassembled WGS sequence"/>
</dbReference>
<evidence type="ECO:0000313" key="2">
    <source>
        <dbReference type="Proteomes" id="UP000223913"/>
    </source>
</evidence>
<gene>
    <name evidence="1" type="ORF">CRP01_20200</name>
</gene>
<protein>
    <submittedName>
        <fullName evidence="1">Uncharacterized protein</fullName>
    </submittedName>
</protein>
<reference evidence="1 2" key="1">
    <citation type="submission" date="2017-10" db="EMBL/GenBank/DDBJ databases">
        <title>The draft genome sequence of Lewinella nigricans NBRC 102662.</title>
        <authorList>
            <person name="Wang K."/>
        </authorList>
    </citation>
    <scope>NUCLEOTIDE SEQUENCE [LARGE SCALE GENOMIC DNA]</scope>
    <source>
        <strain evidence="1 2">NBRC 102662</strain>
    </source>
</reference>
<evidence type="ECO:0000313" key="1">
    <source>
        <dbReference type="EMBL" id="PHN04834.1"/>
    </source>
</evidence>
<name>A0A2D0N8J3_FLAN2</name>
<organism evidence="1 2">
    <name type="scientific">Flavilitoribacter nigricans (strain ATCC 23147 / DSM 23189 / NBRC 102662 / NCIMB 1420 / SS-2)</name>
    <name type="common">Lewinella nigricans</name>
    <dbReference type="NCBI Taxonomy" id="1122177"/>
    <lineage>
        <taxon>Bacteria</taxon>
        <taxon>Pseudomonadati</taxon>
        <taxon>Bacteroidota</taxon>
        <taxon>Saprospiria</taxon>
        <taxon>Saprospirales</taxon>
        <taxon>Lewinellaceae</taxon>
        <taxon>Flavilitoribacter</taxon>
    </lineage>
</organism>
<accession>A0A2D0N8J3</accession>
<proteinExistence type="predicted"/>
<comment type="caution">
    <text evidence="1">The sequence shown here is derived from an EMBL/GenBank/DDBJ whole genome shotgun (WGS) entry which is preliminary data.</text>
</comment>
<dbReference type="AlphaFoldDB" id="A0A2D0N8J3"/>
<keyword evidence="2" id="KW-1185">Reference proteome</keyword>
<dbReference type="EMBL" id="PDUD01000024">
    <property type="protein sequence ID" value="PHN04834.1"/>
    <property type="molecule type" value="Genomic_DNA"/>
</dbReference>
<sequence length="142" mass="16315">MTINTVFEQVKNLFAPEVKVEQSVPLADGADRWFALIEDLIDTFNLELLEEDGQSCLFKYPGSPVVHLSQLKVVWGATPDEAPYHRLQAYLRVERTTDGQMHLSFYENLMGSPAEHRVYRNVLQQRMEKLVSHLRSGQITPQ</sequence>
<dbReference type="RefSeq" id="WP_099151894.1">
    <property type="nucleotide sequence ID" value="NZ_PDUD01000024.1"/>
</dbReference>